<evidence type="ECO:0000313" key="1">
    <source>
        <dbReference type="EMBL" id="DAE26186.1"/>
    </source>
</evidence>
<protein>
    <submittedName>
        <fullName evidence="1">Major tail protein</fullName>
    </submittedName>
</protein>
<organism evidence="1">
    <name type="scientific">Siphoviridae sp. ctcMb1</name>
    <dbReference type="NCBI Taxonomy" id="2827276"/>
    <lineage>
        <taxon>Viruses</taxon>
        <taxon>Duplodnaviria</taxon>
        <taxon>Heunggongvirae</taxon>
        <taxon>Uroviricota</taxon>
        <taxon>Caudoviricetes</taxon>
    </lineage>
</organism>
<sequence length="196" mass="21068">MAKFTKIPADTFKQLQINAGVILSEFTPATGTFEPENQIGATTGGITFSATPTYSDYGSDVDNCPKNTMEMKRMDDVEVKLSGTYVTATTTSAKSLMAAADIDGTDTTKVVPRRDLSPTDFADIWLVGDYSDKNGATNGGFIAIRLMNALSTGGFQLKTADKGKGQMAFEYTAHYSMSKQDVVPYEVYIKAGTAET</sequence>
<reference evidence="1" key="1">
    <citation type="journal article" date="2021" name="Proc. Natl. Acad. Sci. U.S.A.">
        <title>A Catalog of Tens of Thousands of Viruses from Human Metagenomes Reveals Hidden Associations with Chronic Diseases.</title>
        <authorList>
            <person name="Tisza M.J."/>
            <person name="Buck C.B."/>
        </authorList>
    </citation>
    <scope>NUCLEOTIDE SEQUENCE</scope>
    <source>
        <strain evidence="1">CtcMb1</strain>
    </source>
</reference>
<accession>A0A8S5R4Y2</accession>
<dbReference type="EMBL" id="BK015811">
    <property type="protein sequence ID" value="DAE26186.1"/>
    <property type="molecule type" value="Genomic_DNA"/>
</dbReference>
<name>A0A8S5R4Y2_9CAUD</name>
<proteinExistence type="predicted"/>